<gene>
    <name evidence="3" type="ORF">OLEA9_A066371</name>
</gene>
<feature type="domain" description="DUF4378" evidence="2">
    <location>
        <begin position="574"/>
        <end position="724"/>
    </location>
</feature>
<keyword evidence="4" id="KW-1185">Reference proteome</keyword>
<dbReference type="EMBL" id="CACTIH010001885">
    <property type="protein sequence ID" value="CAA2967550.1"/>
    <property type="molecule type" value="Genomic_DNA"/>
</dbReference>
<dbReference type="Gramene" id="OE9A066371T1">
    <property type="protein sequence ID" value="OE9A066371C1"/>
    <property type="gene ID" value="OE9A066371"/>
</dbReference>
<feature type="region of interest" description="Disordered" evidence="1">
    <location>
        <begin position="513"/>
        <end position="536"/>
    </location>
</feature>
<protein>
    <recommendedName>
        <fullName evidence="2">DUF4378 domain-containing protein</fullName>
    </recommendedName>
</protein>
<proteinExistence type="predicted"/>
<evidence type="ECO:0000259" key="2">
    <source>
        <dbReference type="Pfam" id="PF14309"/>
    </source>
</evidence>
<comment type="caution">
    <text evidence="3">The sequence shown here is derived from an EMBL/GenBank/DDBJ whole genome shotgun (WGS) entry which is preliminary data.</text>
</comment>
<dbReference type="OrthoDB" id="1925259at2759"/>
<evidence type="ECO:0000313" key="4">
    <source>
        <dbReference type="Proteomes" id="UP000594638"/>
    </source>
</evidence>
<name>A0A8S0QKC7_OLEEU</name>
<reference evidence="3 4" key="1">
    <citation type="submission" date="2019-12" db="EMBL/GenBank/DDBJ databases">
        <authorList>
            <person name="Alioto T."/>
            <person name="Alioto T."/>
            <person name="Gomez Garrido J."/>
        </authorList>
    </citation>
    <scope>NUCLEOTIDE SEQUENCE [LARGE SCALE GENOMIC DNA]</scope>
</reference>
<accession>A0A8S0QKC7</accession>
<sequence length="728" mass="81971">MQRTRHRKSKSATSIEGPKEYSNTLELVDSNKGSFQKYLQHPDSLSVKHIHDLEIDPSSSLRGHIEVLKPSNSAKYECNAKAWKSEREISCKHDMTSHQKREDGLLLHPHSRHRAHASCKSPQIQLDDMKGRNTLPTRIVVLKPNLGKIQSACASVSSPGYSHNYPSNFRKLTEYTSVGGAEILSRKRRGSSDDVGSLKPLSRDAREIAKEITRRMRDGCDGFIDPTSSGVRGYAGDESSYDAYESDSASESEVFKLSSRNSTRCNNRHKYSHFGPIESSVNWEAKKRLSARWKTTHRCQDLEMAGNASTLGEMLAKPNRETGPKYLYANVGLERTSGRNMSNNGAAIWDFPLGISNTDGWKDKRNRISSRSRSLSPSFVSGKTLRRRMNSVTLTEDQYLMHNDTVSCGRNEIDSSTESNFEIQTEMNFETNPSEQQSISQITAKDGTCTTPIPDAKTAAKHGVVISSSKSSELQLKQSYLEVEKDKNTASDKEDSSFQQTTMFREPLEGLSKQASASMQFPGAEPDSTESSKNADYHSPVSVLEVPFTEDISSSSESFERVSAELHGAEDWEASYVLDVLINLGFEESDLDLFRTTWHSSECPLNPELFDNLEKKYSHEQMESRSERRLLFDGINSVFVDVYQQLVDPFPWVMPKLTGVDLKGPKQVIRDNLQKLLSGQDFEAEREIPESILDRDMQWFEFKGEIDVIGNEIEKLLIDDMITEVQIS</sequence>
<organism evidence="3 4">
    <name type="scientific">Olea europaea subsp. europaea</name>
    <dbReference type="NCBI Taxonomy" id="158383"/>
    <lineage>
        <taxon>Eukaryota</taxon>
        <taxon>Viridiplantae</taxon>
        <taxon>Streptophyta</taxon>
        <taxon>Embryophyta</taxon>
        <taxon>Tracheophyta</taxon>
        <taxon>Spermatophyta</taxon>
        <taxon>Magnoliopsida</taxon>
        <taxon>eudicotyledons</taxon>
        <taxon>Gunneridae</taxon>
        <taxon>Pentapetalae</taxon>
        <taxon>asterids</taxon>
        <taxon>lamiids</taxon>
        <taxon>Lamiales</taxon>
        <taxon>Oleaceae</taxon>
        <taxon>Oleeae</taxon>
        <taxon>Olea</taxon>
    </lineage>
</organism>
<dbReference type="Pfam" id="PF14309">
    <property type="entry name" value="DUF4378"/>
    <property type="match status" value="1"/>
</dbReference>
<dbReference type="PANTHER" id="PTHR46836">
    <property type="entry name" value="AFADIN"/>
    <property type="match status" value="1"/>
</dbReference>
<evidence type="ECO:0000256" key="1">
    <source>
        <dbReference type="SAM" id="MobiDB-lite"/>
    </source>
</evidence>
<dbReference type="Proteomes" id="UP000594638">
    <property type="component" value="Unassembled WGS sequence"/>
</dbReference>
<dbReference type="PANTHER" id="PTHR46836:SF8">
    <property type="entry name" value="AFADIN"/>
    <property type="match status" value="1"/>
</dbReference>
<evidence type="ECO:0000313" key="3">
    <source>
        <dbReference type="EMBL" id="CAA2967550.1"/>
    </source>
</evidence>
<dbReference type="InterPro" id="IPR025486">
    <property type="entry name" value="DUF4378"/>
</dbReference>
<dbReference type="AlphaFoldDB" id="A0A8S0QKC7"/>